<gene>
    <name evidence="3" type="ORF">AVDCRST_MAG60-1158</name>
</gene>
<protein>
    <submittedName>
        <fullName evidence="3">Uncharacterized protein</fullName>
    </submittedName>
</protein>
<name>A0A6J4NHR1_9ACTN</name>
<feature type="region of interest" description="Disordered" evidence="1">
    <location>
        <begin position="63"/>
        <end position="91"/>
    </location>
</feature>
<organism evidence="3">
    <name type="scientific">uncultured Nocardioides sp</name>
    <dbReference type="NCBI Taxonomy" id="198441"/>
    <lineage>
        <taxon>Bacteria</taxon>
        <taxon>Bacillati</taxon>
        <taxon>Actinomycetota</taxon>
        <taxon>Actinomycetes</taxon>
        <taxon>Propionibacteriales</taxon>
        <taxon>Nocardioidaceae</taxon>
        <taxon>Nocardioides</taxon>
        <taxon>environmental samples</taxon>
    </lineage>
</organism>
<feature type="transmembrane region" description="Helical" evidence="2">
    <location>
        <begin position="31"/>
        <end position="51"/>
    </location>
</feature>
<keyword evidence="2" id="KW-0472">Membrane</keyword>
<keyword evidence="2" id="KW-1133">Transmembrane helix</keyword>
<evidence type="ECO:0000256" key="1">
    <source>
        <dbReference type="SAM" id="MobiDB-lite"/>
    </source>
</evidence>
<sequence length="91" mass="9388">MSALTLLTVLPAVVAAAVEGPAPEDVKAGWVALIIFLLLAVAVALLGFSLTKHLRISRESRDLGAYGDSPADESTSDRDDTSQQGGPAQSP</sequence>
<dbReference type="EMBL" id="CADCUN010000120">
    <property type="protein sequence ID" value="CAA9384868.1"/>
    <property type="molecule type" value="Genomic_DNA"/>
</dbReference>
<dbReference type="AlphaFoldDB" id="A0A6J4NHR1"/>
<reference evidence="3" key="1">
    <citation type="submission" date="2020-02" db="EMBL/GenBank/DDBJ databases">
        <authorList>
            <person name="Meier V. D."/>
        </authorList>
    </citation>
    <scope>NUCLEOTIDE SEQUENCE</scope>
    <source>
        <strain evidence="3">AVDCRST_MAG60</strain>
    </source>
</reference>
<feature type="compositionally biased region" description="Polar residues" evidence="1">
    <location>
        <begin position="82"/>
        <end position="91"/>
    </location>
</feature>
<keyword evidence="2" id="KW-0812">Transmembrane</keyword>
<accession>A0A6J4NHR1</accession>
<proteinExistence type="predicted"/>
<evidence type="ECO:0000256" key="2">
    <source>
        <dbReference type="SAM" id="Phobius"/>
    </source>
</evidence>
<evidence type="ECO:0000313" key="3">
    <source>
        <dbReference type="EMBL" id="CAA9384868.1"/>
    </source>
</evidence>